<gene>
    <name evidence="9" type="ORF">LX81_03662</name>
</gene>
<comment type="similarity">
    <text evidence="2">Belongs to the nucleobase:cation symporter-2 (NCS2) (TC 2.A.40) family.</text>
</comment>
<evidence type="ECO:0000256" key="6">
    <source>
        <dbReference type="ARBA" id="ARBA00022989"/>
    </source>
</evidence>
<dbReference type="PANTHER" id="PTHR42810:SF4">
    <property type="entry name" value="URIC ACID TRANSPORTER UACT"/>
    <property type="match status" value="1"/>
</dbReference>
<keyword evidence="6 8" id="KW-1133">Transmembrane helix</keyword>
<keyword evidence="5 8" id="KW-0812">Transmembrane</keyword>
<dbReference type="GO" id="GO:0005886">
    <property type="term" value="C:plasma membrane"/>
    <property type="evidence" value="ECO:0007669"/>
    <property type="project" value="UniProtKB-SubCell"/>
</dbReference>
<evidence type="ECO:0000256" key="3">
    <source>
        <dbReference type="ARBA" id="ARBA00022448"/>
    </source>
</evidence>
<dbReference type="PANTHER" id="PTHR42810">
    <property type="entry name" value="PURINE PERMEASE C1399.01C-RELATED"/>
    <property type="match status" value="1"/>
</dbReference>
<feature type="transmembrane region" description="Helical" evidence="8">
    <location>
        <begin position="32"/>
        <end position="52"/>
    </location>
</feature>
<dbReference type="OrthoDB" id="9805749at2"/>
<organism evidence="9 10">
    <name type="scientific">Palleronia aestuarii</name>
    <dbReference type="NCBI Taxonomy" id="568105"/>
    <lineage>
        <taxon>Bacteria</taxon>
        <taxon>Pseudomonadati</taxon>
        <taxon>Pseudomonadota</taxon>
        <taxon>Alphaproteobacteria</taxon>
        <taxon>Rhodobacterales</taxon>
        <taxon>Roseobacteraceae</taxon>
        <taxon>Palleronia</taxon>
    </lineage>
</organism>
<dbReference type="Proteomes" id="UP000248916">
    <property type="component" value="Unassembled WGS sequence"/>
</dbReference>
<feature type="transmembrane region" description="Helical" evidence="8">
    <location>
        <begin position="209"/>
        <end position="235"/>
    </location>
</feature>
<dbReference type="InterPro" id="IPR006042">
    <property type="entry name" value="Xan_ur_permease"/>
</dbReference>
<feature type="transmembrane region" description="Helical" evidence="8">
    <location>
        <begin position="183"/>
        <end position="202"/>
    </location>
</feature>
<comment type="subcellular location">
    <subcellularLocation>
        <location evidence="1">Cell membrane</location>
        <topology evidence="1">Multi-pass membrane protein</topology>
    </subcellularLocation>
</comment>
<dbReference type="Pfam" id="PF00860">
    <property type="entry name" value="Xan_ur_permease"/>
    <property type="match status" value="1"/>
</dbReference>
<feature type="transmembrane region" description="Helical" evidence="8">
    <location>
        <begin position="147"/>
        <end position="171"/>
    </location>
</feature>
<dbReference type="RefSeq" id="WP_111538690.1">
    <property type="nucleotide sequence ID" value="NZ_QKZL01000025.1"/>
</dbReference>
<reference evidence="9 10" key="1">
    <citation type="submission" date="2018-06" db="EMBL/GenBank/DDBJ databases">
        <title>Genomic Encyclopedia of Archaeal and Bacterial Type Strains, Phase II (KMG-II): from individual species to whole genera.</title>
        <authorList>
            <person name="Goeker M."/>
        </authorList>
    </citation>
    <scope>NUCLEOTIDE SEQUENCE [LARGE SCALE GENOMIC DNA]</scope>
    <source>
        <strain evidence="9 10">DSM 22009</strain>
    </source>
</reference>
<feature type="transmembrane region" description="Helical" evidence="8">
    <location>
        <begin position="93"/>
        <end position="112"/>
    </location>
</feature>
<keyword evidence="7 8" id="KW-0472">Membrane</keyword>
<feature type="transmembrane region" description="Helical" evidence="8">
    <location>
        <begin position="118"/>
        <end position="140"/>
    </location>
</feature>
<feature type="transmembrane region" description="Helical" evidence="8">
    <location>
        <begin position="365"/>
        <end position="386"/>
    </location>
</feature>
<protein>
    <submittedName>
        <fullName evidence="9">NCS2 family nucleobase:cation symporter-2</fullName>
    </submittedName>
</protein>
<evidence type="ECO:0000256" key="7">
    <source>
        <dbReference type="ARBA" id="ARBA00023136"/>
    </source>
</evidence>
<dbReference type="AlphaFoldDB" id="A0A2W7MVS1"/>
<evidence type="ECO:0000313" key="9">
    <source>
        <dbReference type="EMBL" id="PZX12255.1"/>
    </source>
</evidence>
<sequence length="471" mass="47987">MADTSLGTTAELRDPDYMPPLIKAVPLGIQHVMAMFVSNVTPAIIVAGAAGFGFGSNSPDFPELLYLIQMAMLFAGIATLLQTVTIGPVGARLPIVQGTSFAFLPIMIPLVAGQGVGALGALFTGCILGGLFHACLGTVIGRIRFALPPLVTGLVVTLIGLALVRVGIQYAAGGVPAIGTPEYGSALNWSAAGLVIVVTLALKFFARGLLAVSAVLIGILAGYLYAIAVGMLPLSDIAASWSNAAAFALPQPFRYGFEFSAAAVLGFCLMAIVSAIETVGDVSGIAKGGAGREATEAEITGATYADGLGTAVAGIFGGFPNTSFSQNVGLIAMTGVMSRHVVTIGAIFLILCGLVPKVGGVIRTVPIEVLGGGVIVMFGMVVAAGVSMLSDVVWNRRNMVIFATALSLGLGLQLEPGAVQYLPDWLRVLAVSGLLPAAAIAIGLNLLLPEEIGDEAPVPEPEGIPADAPRH</sequence>
<evidence type="ECO:0000256" key="8">
    <source>
        <dbReference type="SAM" id="Phobius"/>
    </source>
</evidence>
<evidence type="ECO:0000313" key="10">
    <source>
        <dbReference type="Proteomes" id="UP000248916"/>
    </source>
</evidence>
<evidence type="ECO:0000256" key="2">
    <source>
        <dbReference type="ARBA" id="ARBA00008821"/>
    </source>
</evidence>
<dbReference type="EMBL" id="QKZL01000025">
    <property type="protein sequence ID" value="PZX12255.1"/>
    <property type="molecule type" value="Genomic_DNA"/>
</dbReference>
<feature type="transmembrane region" description="Helical" evidence="8">
    <location>
        <begin position="255"/>
        <end position="276"/>
    </location>
</feature>
<accession>A0A2W7MVS1</accession>
<name>A0A2W7MVS1_9RHOB</name>
<evidence type="ECO:0000256" key="1">
    <source>
        <dbReference type="ARBA" id="ARBA00004651"/>
    </source>
</evidence>
<dbReference type="NCBIfam" id="TIGR00801">
    <property type="entry name" value="ncs2"/>
    <property type="match status" value="1"/>
</dbReference>
<dbReference type="GO" id="GO:0042907">
    <property type="term" value="F:xanthine transmembrane transporter activity"/>
    <property type="evidence" value="ECO:0007669"/>
    <property type="project" value="TreeGrafter"/>
</dbReference>
<keyword evidence="3" id="KW-0813">Transport</keyword>
<keyword evidence="10" id="KW-1185">Reference proteome</keyword>
<feature type="transmembrane region" description="Helical" evidence="8">
    <location>
        <begin position="341"/>
        <end position="359"/>
    </location>
</feature>
<evidence type="ECO:0000256" key="4">
    <source>
        <dbReference type="ARBA" id="ARBA00022475"/>
    </source>
</evidence>
<comment type="caution">
    <text evidence="9">The sequence shown here is derived from an EMBL/GenBank/DDBJ whole genome shotgun (WGS) entry which is preliminary data.</text>
</comment>
<evidence type="ECO:0000256" key="5">
    <source>
        <dbReference type="ARBA" id="ARBA00022692"/>
    </source>
</evidence>
<feature type="transmembrane region" description="Helical" evidence="8">
    <location>
        <begin position="64"/>
        <end position="81"/>
    </location>
</feature>
<dbReference type="InterPro" id="IPR006043">
    <property type="entry name" value="NCS2"/>
</dbReference>
<proteinExistence type="inferred from homology"/>
<keyword evidence="4" id="KW-1003">Cell membrane</keyword>